<organism evidence="1 2">
    <name type="scientific">Xylanibacter ruminicola</name>
    <name type="common">Prevotella ruminicola</name>
    <dbReference type="NCBI Taxonomy" id="839"/>
    <lineage>
        <taxon>Bacteria</taxon>
        <taxon>Pseudomonadati</taxon>
        <taxon>Bacteroidota</taxon>
        <taxon>Bacteroidia</taxon>
        <taxon>Bacteroidales</taxon>
        <taxon>Prevotellaceae</taxon>
        <taxon>Xylanibacter</taxon>
    </lineage>
</organism>
<evidence type="ECO:0000313" key="1">
    <source>
        <dbReference type="EMBL" id="MBE6266351.1"/>
    </source>
</evidence>
<evidence type="ECO:0000313" key="2">
    <source>
        <dbReference type="Proteomes" id="UP000763088"/>
    </source>
</evidence>
<sequence length="448" mass="50976">MMNYNKEIKLISERFYLTWAGEQMSWTVRMTMKMRDGVDGDLLRQAVESTRQRYPYYQVKLGIRKDAEGKEYFVYEDNSEPWVVSEGERPVRLIGAESNNHLLAFCYWDNCIAIDFFHCLTDGTGAYNILRTLLYEYARRRFTPEGMRMANIRVAGDTISPEEWEDPAAQVKPEHLDPLPVPERLPCIDLTTQAKTTVVETAETVNILVEEQEMMKYVSSSDTSPATLVSLLLTRAIARLHPDLKEGVPMVVLAINQRPALGCPQAGQTLASALRLTLYDEMRGMDLEKQQTIFRGMVALQSNDDNVVEGFWKTQNVQDMFENIPTIEARHQAMAQAYSVATSSTTTCVSYVGKAKMGAAEQYVSEMYTEAFTPYALTIEMSAVGGTFCISFMQRFADDTYLDAFLDEFRQIGLPYRIANRHPMTVAPIADYRDSLKMNPPASRRETW</sequence>
<protein>
    <recommendedName>
        <fullName evidence="3">Condensation domain-containing protein</fullName>
    </recommendedName>
</protein>
<name>A0A928BTL6_XYLRU</name>
<reference evidence="1" key="1">
    <citation type="submission" date="2019-04" db="EMBL/GenBank/DDBJ databases">
        <title>Evolution of Biomass-Degrading Anaerobic Consortia Revealed by Metagenomics.</title>
        <authorList>
            <person name="Peng X."/>
        </authorList>
    </citation>
    <scope>NUCLEOTIDE SEQUENCE</scope>
    <source>
        <strain evidence="1">SIG141</strain>
    </source>
</reference>
<evidence type="ECO:0008006" key="3">
    <source>
        <dbReference type="Google" id="ProtNLM"/>
    </source>
</evidence>
<proteinExistence type="predicted"/>
<gene>
    <name evidence="1" type="ORF">E7102_07775</name>
</gene>
<dbReference type="AlphaFoldDB" id="A0A928BTL6"/>
<accession>A0A928BTL6</accession>
<dbReference type="Proteomes" id="UP000763088">
    <property type="component" value="Unassembled WGS sequence"/>
</dbReference>
<dbReference type="EMBL" id="SUYD01000008">
    <property type="protein sequence ID" value="MBE6266351.1"/>
    <property type="molecule type" value="Genomic_DNA"/>
</dbReference>
<comment type="caution">
    <text evidence="1">The sequence shown here is derived from an EMBL/GenBank/DDBJ whole genome shotgun (WGS) entry which is preliminary data.</text>
</comment>